<reference evidence="2" key="1">
    <citation type="submission" date="2023-06" db="EMBL/GenBank/DDBJ databases">
        <authorList>
            <person name="Kurt Z."/>
        </authorList>
    </citation>
    <scope>NUCLEOTIDE SEQUENCE</scope>
</reference>
<name>A0AA86TSE1_9EUKA</name>
<keyword evidence="4" id="KW-1185">Reference proteome</keyword>
<accession>A0AA86TSE1</accession>
<feature type="coiled-coil region" evidence="1">
    <location>
        <begin position="553"/>
        <end position="596"/>
    </location>
</feature>
<evidence type="ECO:0000256" key="1">
    <source>
        <dbReference type="SAM" id="Coils"/>
    </source>
</evidence>
<sequence length="742" mass="87807">MSLQNFSERSSVQLDEEVSGDFSTSFSYQDTNMSISSELLKSSNLPEHIETIISILNRMLVFAKTVETNVIPFVSSLELPNSVDVLNDEELQKNYDQLNIIIQDQMIRENSLQTLKILKERYGSVQYTEIEQLQRNVQKQIQHCQLKIKQTNLEVNDLRNDLKLTQKQINDIQNRLKQFQTGFLSFNYIIDRINNFDSNFRKLFDQISVFLAEIERLDGAKKIENNEQIIEMLKANSSEMNELFIKQLEADTDYQELSIFNHAEIYQQVQNRQVKIDRLITQMEQIIKKQYKNFPEQLQKDIEKLVIRDFALANRMKNSKYLIILQELLEYNNKQETIQNEIEDKTDFAEQQQKEICKIEKYELEKDLNDMITSIPNVQNIKKLDENIILQLQQLQGSFSKYKLYMYQNVGCYETYLYMFQTIEDSHSELKQILKQFKLRFGRIKPDENCSVVVQQFLNNIQEMGLKFKLIQKSQSQENHQYKSLSPAQQVDQLFECNYAEAFFAFIDVLKQTLAERQARKHPVIDMKQYVVSTVENQINSVAEAVADVVVETKEAEIEQKEIEQKVDEVDEQQILQDEIEQLEQQKQETDKLLLEHLAINVTRYWVPQALDYNNQQQKAMLKKLFVQFLQGFGCTYTQEDMKRVIQSHLKVDKILLAVQLKNEKNRWVPFPVKNLLEVSERVPKSYKKGSYLRLDFEHKMPIYVNFVNDDFKMRAKTALLTLQKFLRDQRMLYVIVFEDLV</sequence>
<dbReference type="AlphaFoldDB" id="A0AA86TSE1"/>
<feature type="coiled-coil region" evidence="1">
    <location>
        <begin position="141"/>
        <end position="175"/>
    </location>
</feature>
<keyword evidence="1" id="KW-0175">Coiled coil</keyword>
<protein>
    <submittedName>
        <fullName evidence="2">Uncharacterized protein</fullName>
    </submittedName>
</protein>
<reference evidence="3 4" key="2">
    <citation type="submission" date="2024-07" db="EMBL/GenBank/DDBJ databases">
        <authorList>
            <person name="Akdeniz Z."/>
        </authorList>
    </citation>
    <scope>NUCLEOTIDE SEQUENCE [LARGE SCALE GENOMIC DNA]</scope>
</reference>
<evidence type="ECO:0000313" key="2">
    <source>
        <dbReference type="EMBL" id="CAI9926861.1"/>
    </source>
</evidence>
<organism evidence="2">
    <name type="scientific">Hexamita inflata</name>
    <dbReference type="NCBI Taxonomy" id="28002"/>
    <lineage>
        <taxon>Eukaryota</taxon>
        <taxon>Metamonada</taxon>
        <taxon>Diplomonadida</taxon>
        <taxon>Hexamitidae</taxon>
        <taxon>Hexamitinae</taxon>
        <taxon>Hexamita</taxon>
    </lineage>
</organism>
<evidence type="ECO:0000313" key="3">
    <source>
        <dbReference type="EMBL" id="CAL6091508.1"/>
    </source>
</evidence>
<evidence type="ECO:0000313" key="4">
    <source>
        <dbReference type="Proteomes" id="UP001642409"/>
    </source>
</evidence>
<gene>
    <name evidence="2" type="ORF">HINF_LOCUS14506</name>
    <name evidence="3" type="ORF">HINF_LOCUS65820</name>
</gene>
<comment type="caution">
    <text evidence="2">The sequence shown here is derived from an EMBL/GenBank/DDBJ whole genome shotgun (WGS) entry which is preliminary data.</text>
</comment>
<dbReference type="EMBL" id="CAXDID020000436">
    <property type="protein sequence ID" value="CAL6091508.1"/>
    <property type="molecule type" value="Genomic_DNA"/>
</dbReference>
<dbReference type="EMBL" id="CATOUU010000377">
    <property type="protein sequence ID" value="CAI9926861.1"/>
    <property type="molecule type" value="Genomic_DNA"/>
</dbReference>
<proteinExistence type="predicted"/>
<dbReference type="Proteomes" id="UP001642409">
    <property type="component" value="Unassembled WGS sequence"/>
</dbReference>